<proteinExistence type="predicted"/>
<keyword evidence="1" id="KW-1133">Transmembrane helix</keyword>
<dbReference type="eggNOG" id="arCOG06495">
    <property type="taxonomic scope" value="Archaea"/>
</dbReference>
<dbReference type="HOGENOM" id="CLU_887438_0_0_2"/>
<feature type="transmembrane region" description="Helical" evidence="1">
    <location>
        <begin position="46"/>
        <end position="68"/>
    </location>
</feature>
<dbReference type="GeneID" id="8771883"/>
<evidence type="ECO:0000313" key="3">
    <source>
        <dbReference type="Proteomes" id="UP000008680"/>
    </source>
</evidence>
<dbReference type="PATRIC" id="fig|634498.28.peg.2202"/>
<dbReference type="KEGG" id="mru:mru_2202"/>
<evidence type="ECO:0000256" key="1">
    <source>
        <dbReference type="SAM" id="Phobius"/>
    </source>
</evidence>
<keyword evidence="1" id="KW-0472">Membrane</keyword>
<dbReference type="RefSeq" id="WP_012957000.1">
    <property type="nucleotide sequence ID" value="NC_013790.1"/>
</dbReference>
<evidence type="ECO:0000313" key="2">
    <source>
        <dbReference type="EMBL" id="ADC48052.1"/>
    </source>
</evidence>
<dbReference type="Proteomes" id="UP000008680">
    <property type="component" value="Chromosome"/>
</dbReference>
<protein>
    <submittedName>
        <fullName evidence="2">Uncharacterized protein</fullName>
    </submittedName>
</protein>
<dbReference type="AlphaFoldDB" id="D3E1G7"/>
<dbReference type="EMBL" id="CP001719">
    <property type="protein sequence ID" value="ADC48052.1"/>
    <property type="molecule type" value="Genomic_DNA"/>
</dbReference>
<gene>
    <name evidence="2" type="ordered locus">mru_2202</name>
</gene>
<name>D3E1G7_METRM</name>
<keyword evidence="3" id="KW-1185">Reference proteome</keyword>
<organism evidence="2 3">
    <name type="scientific">Methanobrevibacter ruminantium (strain ATCC 35063 / DSM 1093 / JCM 13430 / OCM 146 / M1)</name>
    <name type="common">Methanobacterium ruminantium</name>
    <dbReference type="NCBI Taxonomy" id="634498"/>
    <lineage>
        <taxon>Archaea</taxon>
        <taxon>Methanobacteriati</taxon>
        <taxon>Methanobacteriota</taxon>
        <taxon>Methanomada group</taxon>
        <taxon>Methanobacteria</taxon>
        <taxon>Methanobacteriales</taxon>
        <taxon>Methanobacteriaceae</taxon>
        <taxon>Methanobrevibacter</taxon>
    </lineage>
</organism>
<keyword evidence="1" id="KW-0812">Transmembrane</keyword>
<accession>D3E1G7</accession>
<reference evidence="2 3" key="1">
    <citation type="journal article" date="2010" name="PLoS ONE">
        <title>The genome sequence of the rumen methanogen Methanobrevibacter ruminantium reveals new possibilities for controlling ruminant methane emissions.</title>
        <authorList>
            <person name="Leahy S.C."/>
            <person name="Kelly W.J."/>
            <person name="Altermann E."/>
            <person name="Ronimus R.S."/>
            <person name="Yeoman C.J."/>
            <person name="Pacheco D.M."/>
            <person name="Li D."/>
            <person name="Kong Z."/>
            <person name="McTavish S."/>
            <person name="Sang C."/>
            <person name="Lambie S.C."/>
            <person name="Janssen P.H."/>
            <person name="Dey D."/>
            <person name="Attwood G.T."/>
        </authorList>
    </citation>
    <scope>NUCLEOTIDE SEQUENCE [LARGE SCALE GENOMIC DNA]</scope>
    <source>
        <strain evidence="3">ATCC 35063 / DSM 1093 / JCM 13430 / OCM 146 / M1</strain>
    </source>
</reference>
<sequence>MTIKKYFKTRKGTKKSVQERDYDSDYSNKGLHKESRIKNLLNDNKGNYSIVISAILLISFLILSIIVLNTVLEEREEHTDTIASNQYQYIIEDYKRNLPNIEREALEELSLYVIENKRPCFNSRDDLKEIIDEKLAQKNQEYYQNYNIEINSSIIGIENTSDPFSYKFKTYISSVKGDFSYEEIDESYVNCYNLKDPVPVLFCGDDSSFRIEDYSLLGDSDFGTHDSNFENDDSSSNQKVFYGHSLAKFLRRHHVENYSFYENASSPFIIKRCPYDPYKHHGDDNGRIMKNCRDNGYYHESADGACYLCRLEGKSGCDHYGFETFINPQKTNETGGVSACGSDHVIFSDDIYPGVEVIYNSENGLNEILYLDPHGHKVKYGMSEY</sequence>
<dbReference type="OrthoDB" id="82543at2157"/>